<dbReference type="RefSeq" id="WP_289600886.1">
    <property type="nucleotide sequence ID" value="NZ_JAUDCL010000057.1"/>
</dbReference>
<dbReference type="Pfam" id="PF12682">
    <property type="entry name" value="Flavodoxin_4"/>
    <property type="match status" value="1"/>
</dbReference>
<dbReference type="PROSITE" id="PS51257">
    <property type="entry name" value="PROKAR_LIPOPROTEIN"/>
    <property type="match status" value="1"/>
</dbReference>
<name>A0ABT7UWT6_9FIRM</name>
<evidence type="ECO:0000256" key="2">
    <source>
        <dbReference type="SAM" id="SignalP"/>
    </source>
</evidence>
<feature type="domain" description="Flavodoxin-like" evidence="3">
    <location>
        <begin position="65"/>
        <end position="233"/>
    </location>
</feature>
<feature type="signal peptide" evidence="2">
    <location>
        <begin position="1"/>
        <end position="19"/>
    </location>
</feature>
<feature type="chain" id="PRO_5045174081" evidence="2">
    <location>
        <begin position="20"/>
        <end position="233"/>
    </location>
</feature>
<evidence type="ECO:0000256" key="1">
    <source>
        <dbReference type="SAM" id="MobiDB-lite"/>
    </source>
</evidence>
<dbReference type="EMBL" id="JAUDCL010000057">
    <property type="protein sequence ID" value="MDM8202670.1"/>
    <property type="molecule type" value="Genomic_DNA"/>
</dbReference>
<dbReference type="Gene3D" id="3.40.50.360">
    <property type="match status" value="1"/>
</dbReference>
<reference evidence="4 5" key="3">
    <citation type="submission" date="2023-06" db="EMBL/GenBank/DDBJ databases">
        <authorList>
            <person name="Zeman M."/>
            <person name="Kubasova T."/>
            <person name="Jahodarova E."/>
            <person name="Nykrynova M."/>
            <person name="Rychlik I."/>
        </authorList>
    </citation>
    <scope>NUCLEOTIDE SEQUENCE [LARGE SCALE GENOMIC DNA]</scope>
    <source>
        <strain evidence="4 5">ET340</strain>
    </source>
</reference>
<evidence type="ECO:0000259" key="3">
    <source>
        <dbReference type="PROSITE" id="PS50902"/>
    </source>
</evidence>
<feature type="compositionally biased region" description="Polar residues" evidence="1">
    <location>
        <begin position="24"/>
        <end position="35"/>
    </location>
</feature>
<accession>A0ABT7UWT6</accession>
<gene>
    <name evidence="4" type="ORF">QUW08_15420</name>
</gene>
<proteinExistence type="predicted"/>
<feature type="region of interest" description="Disordered" evidence="1">
    <location>
        <begin position="24"/>
        <end position="51"/>
    </location>
</feature>
<dbReference type="PROSITE" id="PS50902">
    <property type="entry name" value="FLAVODOXIN_LIKE"/>
    <property type="match status" value="1"/>
</dbReference>
<feature type="compositionally biased region" description="Low complexity" evidence="1">
    <location>
        <begin position="40"/>
        <end position="50"/>
    </location>
</feature>
<evidence type="ECO:0000313" key="4">
    <source>
        <dbReference type="EMBL" id="MDM8202670.1"/>
    </source>
</evidence>
<reference evidence="5" key="1">
    <citation type="submission" date="2023-06" db="EMBL/GenBank/DDBJ databases">
        <title>Identification and characterization of horizontal gene transfer across gut microbiota members of farm animals based on homology search.</title>
        <authorList>
            <person name="Zeman M."/>
            <person name="Kubasova T."/>
            <person name="Jahodarova E."/>
            <person name="Nykrynova M."/>
            <person name="Rychlik I."/>
        </authorList>
    </citation>
    <scope>NUCLEOTIDE SEQUENCE [LARGE SCALE GENOMIC DNA]</scope>
    <source>
        <strain evidence="5">ET340</strain>
    </source>
</reference>
<dbReference type="InterPro" id="IPR008254">
    <property type="entry name" value="Flavodoxin/NO_synth"/>
</dbReference>
<keyword evidence="5" id="KW-1185">Reference proteome</keyword>
<comment type="caution">
    <text evidence="4">The sequence shown here is derived from an EMBL/GenBank/DDBJ whole genome shotgun (WGS) entry which is preliminary data.</text>
</comment>
<sequence length="233" mass="25039">MKRIFAVLVALTCMLTACGGTEVQSRSEQTQSVQESEAYVSIPSASSEASEPVEDADIAESGANILVAYFSATGNTENVARHLQTVLNAELYEIVAEEPYTSEDLDYNNESCRANQEQQDPDARPAIAGTLENPEEYDVVFLGYPIWWGGAPKILYTFLESYDFGDATIVPFCTSGSSGIGSSADDLQAFAENATWLEGQRFSAGASEEEVASWVEGLDLPMLSVSAEEPTAG</sequence>
<dbReference type="Proteomes" id="UP001529380">
    <property type="component" value="Unassembled WGS sequence"/>
</dbReference>
<organism evidence="4 5">
    <name type="scientific">Allofournierella massiliensis</name>
    <dbReference type="NCBI Taxonomy" id="1650663"/>
    <lineage>
        <taxon>Bacteria</taxon>
        <taxon>Bacillati</taxon>
        <taxon>Bacillota</taxon>
        <taxon>Clostridia</taxon>
        <taxon>Eubacteriales</taxon>
        <taxon>Oscillospiraceae</taxon>
        <taxon>Allofournierella</taxon>
    </lineage>
</organism>
<dbReference type="NCBIfam" id="NF005501">
    <property type="entry name" value="PRK07116.1"/>
    <property type="match status" value="1"/>
</dbReference>
<dbReference type="PANTHER" id="PTHR39201:SF1">
    <property type="entry name" value="FLAVODOXIN-LIKE DOMAIN-CONTAINING PROTEIN"/>
    <property type="match status" value="1"/>
</dbReference>
<protein>
    <submittedName>
        <fullName evidence="4">Flavodoxin</fullName>
    </submittedName>
</protein>
<keyword evidence="2" id="KW-0732">Signal</keyword>
<evidence type="ECO:0000313" key="5">
    <source>
        <dbReference type="Proteomes" id="UP001529380"/>
    </source>
</evidence>
<dbReference type="InterPro" id="IPR029039">
    <property type="entry name" value="Flavoprotein-like_sf"/>
</dbReference>
<dbReference type="PANTHER" id="PTHR39201">
    <property type="entry name" value="EXPORTED PROTEIN-RELATED"/>
    <property type="match status" value="1"/>
</dbReference>
<dbReference type="SUPFAM" id="SSF52218">
    <property type="entry name" value="Flavoproteins"/>
    <property type="match status" value="1"/>
</dbReference>
<reference evidence="4 5" key="2">
    <citation type="submission" date="2023-06" db="EMBL/GenBank/DDBJ databases">
        <title>Identification and characterization of horizontal gene transfer across gut microbiota members of farm animals based on homology search.</title>
        <authorList>
            <person name="Schwarzerova J."/>
            <person name="Nykrynova M."/>
            <person name="Jureckova K."/>
            <person name="Cejkova D."/>
            <person name="Rychlik I."/>
        </authorList>
    </citation>
    <scope>NUCLEOTIDE SEQUENCE [LARGE SCALE GENOMIC DNA]</scope>
    <source>
        <strain evidence="4 5">ET340</strain>
    </source>
</reference>